<dbReference type="InterPro" id="IPR016032">
    <property type="entry name" value="Sig_transdc_resp-reg_C-effctor"/>
</dbReference>
<dbReference type="Gene3D" id="1.10.10.10">
    <property type="entry name" value="Winged helix-like DNA-binding domain superfamily/Winged helix DNA-binding domain"/>
    <property type="match status" value="1"/>
</dbReference>
<keyword evidence="2" id="KW-0238">DNA-binding</keyword>
<dbReference type="Gene3D" id="1.25.40.10">
    <property type="entry name" value="Tetratricopeptide repeat domain"/>
    <property type="match status" value="1"/>
</dbReference>
<evidence type="ECO:0000259" key="5">
    <source>
        <dbReference type="PROSITE" id="PS50043"/>
    </source>
</evidence>
<evidence type="ECO:0000313" key="7">
    <source>
        <dbReference type="Proteomes" id="UP000327179"/>
    </source>
</evidence>
<feature type="domain" description="HTH luxR-type" evidence="5">
    <location>
        <begin position="768"/>
        <end position="833"/>
    </location>
</feature>
<dbReference type="Pfam" id="PF25873">
    <property type="entry name" value="WHD_MalT"/>
    <property type="match status" value="1"/>
</dbReference>
<feature type="coiled-coil region" evidence="4">
    <location>
        <begin position="462"/>
        <end position="489"/>
    </location>
</feature>
<dbReference type="Proteomes" id="UP000327179">
    <property type="component" value="Chromosome"/>
</dbReference>
<dbReference type="SUPFAM" id="SSF46894">
    <property type="entry name" value="C-terminal effector domain of the bipartite response regulators"/>
    <property type="match status" value="1"/>
</dbReference>
<gene>
    <name evidence="6" type="ORF">FXN65_11210</name>
</gene>
<keyword evidence="7" id="KW-1185">Reference proteome</keyword>
<protein>
    <submittedName>
        <fullName evidence="6">Helix-turn-helix transcriptional regulator</fullName>
    </submittedName>
</protein>
<dbReference type="PRINTS" id="PR00038">
    <property type="entry name" value="HTHLUXR"/>
</dbReference>
<dbReference type="InterPro" id="IPR059106">
    <property type="entry name" value="WHD_MalT"/>
</dbReference>
<dbReference type="PANTHER" id="PTHR44688">
    <property type="entry name" value="DNA-BINDING TRANSCRIPTIONAL ACTIVATOR DEVR_DOSR"/>
    <property type="match status" value="1"/>
</dbReference>
<keyword evidence="1" id="KW-0805">Transcription regulation</keyword>
<dbReference type="GO" id="GO:0003677">
    <property type="term" value="F:DNA binding"/>
    <property type="evidence" value="ECO:0007669"/>
    <property type="project" value="UniProtKB-KW"/>
</dbReference>
<dbReference type="EMBL" id="CP043311">
    <property type="protein sequence ID" value="QEY62618.1"/>
    <property type="molecule type" value="Genomic_DNA"/>
</dbReference>
<evidence type="ECO:0000256" key="1">
    <source>
        <dbReference type="ARBA" id="ARBA00023015"/>
    </source>
</evidence>
<dbReference type="RefSeq" id="WP_151133273.1">
    <property type="nucleotide sequence ID" value="NZ_CP043311.1"/>
</dbReference>
<dbReference type="Pfam" id="PF00196">
    <property type="entry name" value="GerE"/>
    <property type="match status" value="1"/>
</dbReference>
<dbReference type="PROSITE" id="PS50043">
    <property type="entry name" value="HTH_LUXR_2"/>
    <property type="match status" value="1"/>
</dbReference>
<reference evidence="6 7" key="1">
    <citation type="submission" date="2019-08" db="EMBL/GenBank/DDBJ databases">
        <title>Whole-genome Sequencing of e-waste polymer degrading bacterium Pseudomonas sp. strain PE08.</title>
        <authorList>
            <person name="Kirdat K."/>
            <person name="Debbarma P."/>
            <person name="Narawade N."/>
            <person name="Suyal D."/>
            <person name="Thorat V."/>
            <person name="Shouche Y."/>
            <person name="Goel R."/>
            <person name="Yadav A."/>
        </authorList>
    </citation>
    <scope>NUCLEOTIDE SEQUENCE [LARGE SCALE GENOMIC DNA]</scope>
    <source>
        <strain evidence="6 7">PE08</strain>
    </source>
</reference>
<dbReference type="Pfam" id="PF17874">
    <property type="entry name" value="TPR_MalT"/>
    <property type="match status" value="1"/>
</dbReference>
<dbReference type="KEGG" id="plal:FXN65_11210"/>
<sequence>MPSKHFLRLPPGHLPRPRLHDALLQGDCRLRLLCASAGYGKTVLLGECLQQIPADTRLAYLDLRGEALSPTDFTRRLSAALGQETADIVALRQQLQQEREPVWLVLDDYSRFPAVELDRLLNELIQLGSRQLQWWIASRRRPQLQLARMLLDGDLFELGSNELAFSTAETAELLQRAELGAALPSPKDLHQEMQGWCAGTLLRMLGLKAGPQQAAELYRSLLQDYLRHELLDPLPEDWQQALFTLAHFPHFDQALCEQLFGSGEGGRLLAQLRECGLFIEAPGDDERALRILPAIAPRLAALLPAGTSRTLYRRACQWYMSQDDVRPALEYALKAEQPEVAASLMQHYTRDRLLHGRSLALLMQWRAELPDNLLESTPRLVLLNAWALMLCGRLDEAQQLTDNLARFLPQPDPRRQRGLLAQWKALAGNLAFHRGQAALAAPLLEEAIAELPRSAWAQRLFCSTLQIELALIEGRLDEAQELNRAAIKEAREHASPAMEAVLAMGHVKLLELRGELLRAETLLKRVHTELTSAWGAEPSPMRGRVQLRRAAILLQQGRYQESEEAYKSGAQESQACADAAAFWGLLGQAELDALQDDLASAFSRITEVERIMQYGRISAPMYQGLVVRAKARIWLRQGRSSHAEKALLALPAEAFEMSPYGMPDLHLRLRLLLAQARLANGAVDDALTQLEAMLERAKAEGRRPLACEIGFSLAEGLYADNRQARARQVLLDALALARQMGLASVERAFALRNPAMMRWAGESAGGSSGASASLLSRRELEVLRLIVRGHSNQQIAESLFISLHTVKTHAQKINCKLGVERRTQAIARAKELGLAG</sequence>
<evidence type="ECO:0000313" key="6">
    <source>
        <dbReference type="EMBL" id="QEY62618.1"/>
    </source>
</evidence>
<evidence type="ECO:0000256" key="2">
    <source>
        <dbReference type="ARBA" id="ARBA00023125"/>
    </source>
</evidence>
<dbReference type="InterPro" id="IPR036388">
    <property type="entry name" value="WH-like_DNA-bd_sf"/>
</dbReference>
<evidence type="ECO:0000256" key="3">
    <source>
        <dbReference type="ARBA" id="ARBA00023163"/>
    </source>
</evidence>
<evidence type="ECO:0000256" key="4">
    <source>
        <dbReference type="SAM" id="Coils"/>
    </source>
</evidence>
<organism evidence="6 7">
    <name type="scientific">Metapseudomonas lalkuanensis</name>
    <dbReference type="NCBI Taxonomy" id="2604832"/>
    <lineage>
        <taxon>Bacteria</taxon>
        <taxon>Pseudomonadati</taxon>
        <taxon>Pseudomonadota</taxon>
        <taxon>Gammaproteobacteria</taxon>
        <taxon>Pseudomonadales</taxon>
        <taxon>Pseudomonadaceae</taxon>
        <taxon>Metapseudomonas</taxon>
    </lineage>
</organism>
<dbReference type="AlphaFoldDB" id="A0A5J6QIQ8"/>
<dbReference type="CDD" id="cd06170">
    <property type="entry name" value="LuxR_C_like"/>
    <property type="match status" value="1"/>
</dbReference>
<keyword evidence="4" id="KW-0175">Coiled coil</keyword>
<dbReference type="InterPro" id="IPR041617">
    <property type="entry name" value="TPR_MalT"/>
</dbReference>
<proteinExistence type="predicted"/>
<dbReference type="PANTHER" id="PTHR44688:SF16">
    <property type="entry name" value="DNA-BINDING TRANSCRIPTIONAL ACTIVATOR DEVR_DOSR"/>
    <property type="match status" value="1"/>
</dbReference>
<name>A0A5J6QIQ8_9GAMM</name>
<dbReference type="InterPro" id="IPR011990">
    <property type="entry name" value="TPR-like_helical_dom_sf"/>
</dbReference>
<dbReference type="InterPro" id="IPR000792">
    <property type="entry name" value="Tscrpt_reg_LuxR_C"/>
</dbReference>
<keyword evidence="3" id="KW-0804">Transcription</keyword>
<accession>A0A5J6QIQ8</accession>
<dbReference type="GO" id="GO:0006355">
    <property type="term" value="P:regulation of DNA-templated transcription"/>
    <property type="evidence" value="ECO:0007669"/>
    <property type="project" value="InterPro"/>
</dbReference>
<dbReference type="SMART" id="SM00421">
    <property type="entry name" value="HTH_LUXR"/>
    <property type="match status" value="1"/>
</dbReference>